<keyword evidence="2" id="KW-1185">Reference proteome</keyword>
<evidence type="ECO:0000313" key="1">
    <source>
        <dbReference type="EMBL" id="KAJ7525272.1"/>
    </source>
</evidence>
<gene>
    <name evidence="1" type="ORF">O6H91_17G043700</name>
</gene>
<protein>
    <submittedName>
        <fullName evidence="1">Uncharacterized protein</fullName>
    </submittedName>
</protein>
<comment type="caution">
    <text evidence="1">The sequence shown here is derived from an EMBL/GenBank/DDBJ whole genome shotgun (WGS) entry which is preliminary data.</text>
</comment>
<organism evidence="1 2">
    <name type="scientific">Diphasiastrum complanatum</name>
    <name type="common">Issler's clubmoss</name>
    <name type="synonym">Lycopodium complanatum</name>
    <dbReference type="NCBI Taxonomy" id="34168"/>
    <lineage>
        <taxon>Eukaryota</taxon>
        <taxon>Viridiplantae</taxon>
        <taxon>Streptophyta</taxon>
        <taxon>Embryophyta</taxon>
        <taxon>Tracheophyta</taxon>
        <taxon>Lycopodiopsida</taxon>
        <taxon>Lycopodiales</taxon>
        <taxon>Lycopodiaceae</taxon>
        <taxon>Lycopodioideae</taxon>
        <taxon>Diphasiastrum</taxon>
    </lineage>
</organism>
<sequence length="146" mass="17585">MIFRYVAYYMMTDVQVPRIDERQIRSISRLPHGRLKLVKTICIDEIFIHVLFVNRCLDNFPIKTFFWELIDLCRINIKEDIWNNIRFGWKFTPNLLCTDLLQAGGHILSFQYRINPFLHLFQQQEACPFRTQNMGTRNFLRCGFCD</sequence>
<dbReference type="EMBL" id="CM055108">
    <property type="protein sequence ID" value="KAJ7525272.1"/>
    <property type="molecule type" value="Genomic_DNA"/>
</dbReference>
<accession>A0ACC2B783</accession>
<reference evidence="2" key="1">
    <citation type="journal article" date="2024" name="Proc. Natl. Acad. Sci. U.S.A.">
        <title>Extraordinary preservation of gene collinearity over three hundred million years revealed in homosporous lycophytes.</title>
        <authorList>
            <person name="Li C."/>
            <person name="Wickell D."/>
            <person name="Kuo L.Y."/>
            <person name="Chen X."/>
            <person name="Nie B."/>
            <person name="Liao X."/>
            <person name="Peng D."/>
            <person name="Ji J."/>
            <person name="Jenkins J."/>
            <person name="Williams M."/>
            <person name="Shu S."/>
            <person name="Plott C."/>
            <person name="Barry K."/>
            <person name="Rajasekar S."/>
            <person name="Grimwood J."/>
            <person name="Han X."/>
            <person name="Sun S."/>
            <person name="Hou Z."/>
            <person name="He W."/>
            <person name="Dai G."/>
            <person name="Sun C."/>
            <person name="Schmutz J."/>
            <person name="Leebens-Mack J.H."/>
            <person name="Li F.W."/>
            <person name="Wang L."/>
        </authorList>
    </citation>
    <scope>NUCLEOTIDE SEQUENCE [LARGE SCALE GENOMIC DNA]</scope>
    <source>
        <strain evidence="2">cv. PW_Plant_1</strain>
    </source>
</reference>
<proteinExistence type="predicted"/>
<dbReference type="Proteomes" id="UP001162992">
    <property type="component" value="Chromosome 17"/>
</dbReference>
<name>A0ACC2B783_DIPCM</name>
<evidence type="ECO:0000313" key="2">
    <source>
        <dbReference type="Proteomes" id="UP001162992"/>
    </source>
</evidence>